<dbReference type="KEGG" id="esg:EsVE80_07880"/>
<evidence type="ECO:0000256" key="1">
    <source>
        <dbReference type="SAM" id="Phobius"/>
    </source>
</evidence>
<organism evidence="2 3">
    <name type="scientific">Enterococcus saigonensis</name>
    <dbReference type="NCBI Taxonomy" id="1805431"/>
    <lineage>
        <taxon>Bacteria</taxon>
        <taxon>Bacillati</taxon>
        <taxon>Bacillota</taxon>
        <taxon>Bacilli</taxon>
        <taxon>Lactobacillales</taxon>
        <taxon>Enterococcaceae</taxon>
        <taxon>Enterococcus</taxon>
    </lineage>
</organism>
<keyword evidence="1" id="KW-0812">Transmembrane</keyword>
<feature type="transmembrane region" description="Helical" evidence="1">
    <location>
        <begin position="312"/>
        <end position="330"/>
    </location>
</feature>
<feature type="transmembrane region" description="Helical" evidence="1">
    <location>
        <begin position="21"/>
        <end position="39"/>
    </location>
</feature>
<feature type="transmembrane region" description="Helical" evidence="1">
    <location>
        <begin position="339"/>
        <end position="361"/>
    </location>
</feature>
<accession>A0A679IIP7</accession>
<keyword evidence="1" id="KW-0472">Membrane</keyword>
<name>A0A679IIP7_9ENTE</name>
<evidence type="ECO:0000313" key="2">
    <source>
        <dbReference type="EMBL" id="BCA85265.1"/>
    </source>
</evidence>
<dbReference type="InterPro" id="IPR036890">
    <property type="entry name" value="HATPase_C_sf"/>
</dbReference>
<feature type="transmembrane region" description="Helical" evidence="1">
    <location>
        <begin position="282"/>
        <end position="300"/>
    </location>
</feature>
<keyword evidence="1" id="KW-1133">Transmembrane helix</keyword>
<dbReference type="Gene3D" id="3.30.565.10">
    <property type="entry name" value="Histidine kinase-like ATPase, C-terminal domain"/>
    <property type="match status" value="1"/>
</dbReference>
<sequence length="615" mass="70536">MKRLNNETKKKYNKKMIWIPYLLVIAVFITVGIFFIHALNAPFSQSSMAEIKDTWVYYAKDDPVTLFKSRYVKRLNSVSAGETMVMERTMIRKVSNPTLLIQGNHQWLKVTVDGKILYQHSSKTATPTFLGRKNPGNIMTEVQLPKNYVGKTLRLEVSSPYKNYAGIPARVFIGDSDSLLSYVVSVSLPQILILIICTFISLAIMIFSGAELVKRKNLNWELILLSCFALTIALEAAAGDILAGLLFSPLVNSTMALLLAIFTPIFLISYYCLKMKQSQKYYRLWVIFHISFDCLILLWAVLTKIDLPEVKFYIDAANIFGTLATTIAAITEAHQKNRFFVICTPWIVLVAMAHCFIYITSVAQSNFYLVNISGLLFAIILLVIFVYTLVEGLTASEQNKRQMHFLELKTELLEDNHETIIHHLQELEQLRQDFKQNLLLVKDLSSDGNLPAVNEYLEKLLEETDQLNIIRNFSEHTLTNLILNRYQKNAQQKSIAINFLANLPQDVNVADDDLSQILIHLLEHATRETYAIHDPKKREINLRIEYMNEKLQISCTHTAHYHTNIFDRGITTNFSQKEELDLFVIEKVAKKYRGQLKQLQDDYKDQITLSLSLIT</sequence>
<gene>
    <name evidence="2" type="ORF">EsVE80_07880</name>
</gene>
<protein>
    <submittedName>
        <fullName evidence="2">Membrane protein</fullName>
    </submittedName>
</protein>
<feature type="transmembrane region" description="Helical" evidence="1">
    <location>
        <begin position="367"/>
        <end position="390"/>
    </location>
</feature>
<dbReference type="Proteomes" id="UP000502998">
    <property type="component" value="Chromosome"/>
</dbReference>
<dbReference type="AlphaFoldDB" id="A0A679IIP7"/>
<evidence type="ECO:0000313" key="3">
    <source>
        <dbReference type="Proteomes" id="UP000502998"/>
    </source>
</evidence>
<dbReference type="RefSeq" id="WP_232061268.1">
    <property type="nucleotide sequence ID" value="NZ_AP022822.1"/>
</dbReference>
<proteinExistence type="predicted"/>
<feature type="transmembrane region" description="Helical" evidence="1">
    <location>
        <begin position="191"/>
        <end position="210"/>
    </location>
</feature>
<keyword evidence="3" id="KW-1185">Reference proteome</keyword>
<feature type="transmembrane region" description="Helical" evidence="1">
    <location>
        <begin position="222"/>
        <end position="247"/>
    </location>
</feature>
<reference evidence="2 3" key="1">
    <citation type="submission" date="2020-02" db="EMBL/GenBank/DDBJ databases">
        <title>Characterization of vanA genotype vancomycin-resistant Enterococcus saigonensis VE80.</title>
        <authorList>
            <person name="Harada T."/>
            <person name="Motooka D."/>
            <person name="Nakamura S."/>
            <person name="Yamamoto Y."/>
            <person name="Kawahara R."/>
            <person name="Kawatsu K."/>
        </authorList>
    </citation>
    <scope>NUCLEOTIDE SEQUENCE [LARGE SCALE GENOMIC DNA]</scope>
    <source>
        <strain evidence="2 3">VE80</strain>
    </source>
</reference>
<feature type="transmembrane region" description="Helical" evidence="1">
    <location>
        <begin position="253"/>
        <end position="273"/>
    </location>
</feature>
<dbReference type="EMBL" id="AP022822">
    <property type="protein sequence ID" value="BCA85265.1"/>
    <property type="molecule type" value="Genomic_DNA"/>
</dbReference>